<sequence>MAIETKFICLEDTAFEELIKRVVAQVKAQTDNKEDKWIDASEAMKKLRISSRTTLQNLRDDGSIEFTKLSEKHILYNTHSIDRYLEKHAKKTF</sequence>
<proteinExistence type="predicted"/>
<accession>A0A7L5E343</accession>
<dbReference type="EMBL" id="CP051682">
    <property type="protein sequence ID" value="QJD95213.1"/>
    <property type="molecule type" value="Genomic_DNA"/>
</dbReference>
<gene>
    <name evidence="2" type="ORF">HH214_04630</name>
</gene>
<evidence type="ECO:0000313" key="3">
    <source>
        <dbReference type="Proteomes" id="UP000503278"/>
    </source>
</evidence>
<evidence type="ECO:0000313" key="2">
    <source>
        <dbReference type="EMBL" id="QJD95213.1"/>
    </source>
</evidence>
<feature type="domain" description="Helix-turn-helix" evidence="1">
    <location>
        <begin position="37"/>
        <end position="88"/>
    </location>
</feature>
<dbReference type="Pfam" id="PF12728">
    <property type="entry name" value="HTH_17"/>
    <property type="match status" value="1"/>
</dbReference>
<name>A0A7L5E343_9SPHI</name>
<organism evidence="2 3">
    <name type="scientific">Mucilaginibacter robiniae</name>
    <dbReference type="NCBI Taxonomy" id="2728022"/>
    <lineage>
        <taxon>Bacteria</taxon>
        <taxon>Pseudomonadati</taxon>
        <taxon>Bacteroidota</taxon>
        <taxon>Sphingobacteriia</taxon>
        <taxon>Sphingobacteriales</taxon>
        <taxon>Sphingobacteriaceae</taxon>
        <taxon>Mucilaginibacter</taxon>
    </lineage>
</organism>
<evidence type="ECO:0000259" key="1">
    <source>
        <dbReference type="Pfam" id="PF12728"/>
    </source>
</evidence>
<reference evidence="2 3" key="1">
    <citation type="submission" date="2020-04" db="EMBL/GenBank/DDBJ databases">
        <title>Genome sequencing of novel species.</title>
        <authorList>
            <person name="Heo J."/>
            <person name="Kim S.-J."/>
            <person name="Kim J.-S."/>
            <person name="Hong S.-B."/>
            <person name="Kwon S.-W."/>
        </authorList>
    </citation>
    <scope>NUCLEOTIDE SEQUENCE [LARGE SCALE GENOMIC DNA]</scope>
    <source>
        <strain evidence="2 3">F39-2</strain>
    </source>
</reference>
<dbReference type="Proteomes" id="UP000503278">
    <property type="component" value="Chromosome"/>
</dbReference>
<dbReference type="AlphaFoldDB" id="A0A7L5E343"/>
<dbReference type="PANTHER" id="PTHR34585">
    <property type="match status" value="1"/>
</dbReference>
<dbReference type="KEGG" id="mrob:HH214_04630"/>
<dbReference type="RefSeq" id="WP_169606230.1">
    <property type="nucleotide sequence ID" value="NZ_CP051682.1"/>
</dbReference>
<dbReference type="InterPro" id="IPR041657">
    <property type="entry name" value="HTH_17"/>
</dbReference>
<dbReference type="PANTHER" id="PTHR34585:SF22">
    <property type="entry name" value="HELIX-TURN-HELIX DOMAIN-CONTAINING PROTEIN"/>
    <property type="match status" value="1"/>
</dbReference>
<keyword evidence="3" id="KW-1185">Reference proteome</keyword>
<protein>
    <submittedName>
        <fullName evidence="2">Helix-turn-helix domain-containing protein</fullName>
    </submittedName>
</protein>